<evidence type="ECO:0000256" key="1">
    <source>
        <dbReference type="SAM" id="SignalP"/>
    </source>
</evidence>
<reference evidence="2 3" key="1">
    <citation type="submission" date="2020-04" db="EMBL/GenBank/DDBJ databases">
        <title>Pseudoalteromonas caenipelagi sp. nov., isolated from a tidal flat.</title>
        <authorList>
            <person name="Park S."/>
            <person name="Yoon J.-H."/>
        </authorList>
    </citation>
    <scope>NUCLEOTIDE SEQUENCE [LARGE SCALE GENOMIC DNA]</scope>
    <source>
        <strain evidence="2 3">JBTF-M23</strain>
    </source>
</reference>
<organism evidence="2 3">
    <name type="scientific">Pseudoalteromonas caenipelagi</name>
    <dbReference type="NCBI Taxonomy" id="2726988"/>
    <lineage>
        <taxon>Bacteria</taxon>
        <taxon>Pseudomonadati</taxon>
        <taxon>Pseudomonadota</taxon>
        <taxon>Gammaproteobacteria</taxon>
        <taxon>Alteromonadales</taxon>
        <taxon>Pseudoalteromonadaceae</taxon>
        <taxon>Pseudoalteromonas</taxon>
    </lineage>
</organism>
<name>A0A849VKG8_9GAMM</name>
<dbReference type="Proteomes" id="UP000586305">
    <property type="component" value="Unassembled WGS sequence"/>
</dbReference>
<feature type="signal peptide" evidence="1">
    <location>
        <begin position="1"/>
        <end position="19"/>
    </location>
</feature>
<keyword evidence="1" id="KW-0732">Signal</keyword>
<dbReference type="AlphaFoldDB" id="A0A849VKG8"/>
<sequence>MKTTIALGLLAFTSTLALAQEAESVTLLNNVEQIEGEGVTFDKAVVEVAKVSDTLVTTSTTYYNPRVWVGSYLDNFFVNYLNGNQFCRERGHREEADGSTIKCGEDESSYAEYNWYAKSWENKSTGSKNQCYPLYATIKCQ</sequence>
<protein>
    <submittedName>
        <fullName evidence="2">Uncharacterized protein</fullName>
    </submittedName>
</protein>
<proteinExistence type="predicted"/>
<comment type="caution">
    <text evidence="2">The sequence shown here is derived from an EMBL/GenBank/DDBJ whole genome shotgun (WGS) entry which is preliminary data.</text>
</comment>
<evidence type="ECO:0000313" key="2">
    <source>
        <dbReference type="EMBL" id="NOU52201.1"/>
    </source>
</evidence>
<keyword evidence="3" id="KW-1185">Reference proteome</keyword>
<dbReference type="RefSeq" id="WP_171627259.1">
    <property type="nucleotide sequence ID" value="NZ_JABBPG010000008.1"/>
</dbReference>
<gene>
    <name evidence="2" type="ORF">HG263_16855</name>
</gene>
<evidence type="ECO:0000313" key="3">
    <source>
        <dbReference type="Proteomes" id="UP000586305"/>
    </source>
</evidence>
<dbReference type="EMBL" id="JABBPG010000008">
    <property type="protein sequence ID" value="NOU52201.1"/>
    <property type="molecule type" value="Genomic_DNA"/>
</dbReference>
<feature type="chain" id="PRO_5032284312" evidence="1">
    <location>
        <begin position="20"/>
        <end position="141"/>
    </location>
</feature>
<accession>A0A849VKG8</accession>